<dbReference type="InterPro" id="IPR006652">
    <property type="entry name" value="Kelch_1"/>
</dbReference>
<dbReference type="InterPro" id="IPR044595">
    <property type="entry name" value="KMD1-4"/>
</dbReference>
<dbReference type="SMART" id="SM00612">
    <property type="entry name" value="Kelch"/>
    <property type="match status" value="2"/>
</dbReference>
<dbReference type="PANTHER" id="PTHR46407:SF3">
    <property type="entry name" value="OS02G0208700 PROTEIN"/>
    <property type="match status" value="1"/>
</dbReference>
<dbReference type="InterPro" id="IPR015915">
    <property type="entry name" value="Kelch-typ_b-propeller"/>
</dbReference>
<dbReference type="Pfam" id="PF01344">
    <property type="entry name" value="Kelch_1"/>
    <property type="match status" value="2"/>
</dbReference>
<dbReference type="AlphaFoldDB" id="A0A0K9PND1"/>
<dbReference type="OrthoDB" id="191037at2759"/>
<sequence>MVEEALLPGLPDEIARECLVRIPYTGFPTVKSVCKLWHQEMESSDFHSFRKSGGFAHTVVAMTQSDPSPFIAPSNSEKQTCSYRAPNMTPVYRLTLYELATGACSTLPAIPGFAHGLPLFCQITSAGRSIVVVGGWDPETWAASDQVYVFNFVCGRWSSGKPMPGPRRSFFACASDSNRTMFVAGGHDEEKNAMRSALAYDVEEDRWVHLPDMIEERDECKGIFCDGMFRVIGGYSTEFQGRFGKSMESFDSVTGEWGPIEEETLEVGTCPRTTTCYMGGNHAMTTTVRRRKLYRCREGKLEVKDWEETGSLWTVVVDFPDEVKVAPCLVAVNEGSLFVVGSECHGGVHQGYVLDVENKRWSKVDLPEEFSGHVQTAYSLYI</sequence>
<dbReference type="GO" id="GO:0080037">
    <property type="term" value="P:negative regulation of cytokinin-activated signaling pathway"/>
    <property type="evidence" value="ECO:0007669"/>
    <property type="project" value="InterPro"/>
</dbReference>
<organism evidence="1 2">
    <name type="scientific">Zostera marina</name>
    <name type="common">Eelgrass</name>
    <dbReference type="NCBI Taxonomy" id="29655"/>
    <lineage>
        <taxon>Eukaryota</taxon>
        <taxon>Viridiplantae</taxon>
        <taxon>Streptophyta</taxon>
        <taxon>Embryophyta</taxon>
        <taxon>Tracheophyta</taxon>
        <taxon>Spermatophyta</taxon>
        <taxon>Magnoliopsida</taxon>
        <taxon>Liliopsida</taxon>
        <taxon>Zosteraceae</taxon>
        <taxon>Zostera</taxon>
    </lineage>
</organism>
<comment type="caution">
    <text evidence="1">The sequence shown here is derived from an EMBL/GenBank/DDBJ whole genome shotgun (WGS) entry which is preliminary data.</text>
</comment>
<dbReference type="Gene3D" id="2.120.10.80">
    <property type="entry name" value="Kelch-type beta propeller"/>
    <property type="match status" value="1"/>
</dbReference>
<accession>A0A0K9PND1</accession>
<proteinExistence type="predicted"/>
<reference evidence="2" key="1">
    <citation type="journal article" date="2016" name="Nature">
        <title>The genome of the seagrass Zostera marina reveals angiosperm adaptation to the sea.</title>
        <authorList>
            <person name="Olsen J.L."/>
            <person name="Rouze P."/>
            <person name="Verhelst B."/>
            <person name="Lin Y.-C."/>
            <person name="Bayer T."/>
            <person name="Collen J."/>
            <person name="Dattolo E."/>
            <person name="De Paoli E."/>
            <person name="Dittami S."/>
            <person name="Maumus F."/>
            <person name="Michel G."/>
            <person name="Kersting A."/>
            <person name="Lauritano C."/>
            <person name="Lohaus R."/>
            <person name="Toepel M."/>
            <person name="Tonon T."/>
            <person name="Vanneste K."/>
            <person name="Amirebrahimi M."/>
            <person name="Brakel J."/>
            <person name="Bostroem C."/>
            <person name="Chovatia M."/>
            <person name="Grimwood J."/>
            <person name="Jenkins J.W."/>
            <person name="Jueterbock A."/>
            <person name="Mraz A."/>
            <person name="Stam W.T."/>
            <person name="Tice H."/>
            <person name="Bornberg-Bauer E."/>
            <person name="Green P.J."/>
            <person name="Pearson G.A."/>
            <person name="Procaccini G."/>
            <person name="Duarte C.M."/>
            <person name="Schmutz J."/>
            <person name="Reusch T.B.H."/>
            <person name="Van de Peer Y."/>
        </authorList>
    </citation>
    <scope>NUCLEOTIDE SEQUENCE [LARGE SCALE GENOMIC DNA]</scope>
    <source>
        <strain evidence="2">cv. Finnish</strain>
    </source>
</reference>
<dbReference type="Proteomes" id="UP000036987">
    <property type="component" value="Unassembled WGS sequence"/>
</dbReference>
<evidence type="ECO:0000313" key="1">
    <source>
        <dbReference type="EMBL" id="KMZ69725.1"/>
    </source>
</evidence>
<dbReference type="STRING" id="29655.A0A0K9PND1"/>
<protein>
    <submittedName>
        <fullName evidence="1">Kelch repeat-containing F-box-like</fullName>
    </submittedName>
</protein>
<dbReference type="GO" id="GO:2000762">
    <property type="term" value="P:regulation of phenylpropanoid metabolic process"/>
    <property type="evidence" value="ECO:0007669"/>
    <property type="project" value="InterPro"/>
</dbReference>
<dbReference type="SUPFAM" id="SSF117281">
    <property type="entry name" value="Kelch motif"/>
    <property type="match status" value="1"/>
</dbReference>
<dbReference type="EMBL" id="LFYR01000753">
    <property type="protein sequence ID" value="KMZ69725.1"/>
    <property type="molecule type" value="Genomic_DNA"/>
</dbReference>
<keyword evidence="2" id="KW-1185">Reference proteome</keyword>
<name>A0A0K9PND1_ZOSMR</name>
<dbReference type="PANTHER" id="PTHR46407">
    <property type="entry name" value="OS02G0208700 PROTEIN"/>
    <property type="match status" value="1"/>
</dbReference>
<evidence type="ECO:0000313" key="2">
    <source>
        <dbReference type="Proteomes" id="UP000036987"/>
    </source>
</evidence>
<dbReference type="CDD" id="cd22152">
    <property type="entry name" value="F-box_AtAFR-like"/>
    <property type="match status" value="1"/>
</dbReference>
<gene>
    <name evidence="1" type="ORF">ZOSMA_208G00180</name>
</gene>
<dbReference type="OMA" id="STWQWDQ"/>